<keyword evidence="4 6" id="KW-0808">Transferase</keyword>
<organism evidence="6 7">
    <name type="scientific">Desulfobacca acetoxidans (strain ATCC 700848 / DSM 11109 / ASRB2)</name>
    <dbReference type="NCBI Taxonomy" id="880072"/>
    <lineage>
        <taxon>Bacteria</taxon>
        <taxon>Pseudomonadati</taxon>
        <taxon>Thermodesulfobacteriota</taxon>
        <taxon>Desulfobaccia</taxon>
        <taxon>Desulfobaccales</taxon>
        <taxon>Desulfobaccaceae</taxon>
        <taxon>Desulfobacca</taxon>
    </lineage>
</organism>
<evidence type="ECO:0000256" key="2">
    <source>
        <dbReference type="ARBA" id="ARBA00022490"/>
    </source>
</evidence>
<evidence type="ECO:0000256" key="1">
    <source>
        <dbReference type="ARBA" id="ARBA00009741"/>
    </source>
</evidence>
<dbReference type="EMBL" id="CP002629">
    <property type="protein sequence ID" value="AEB09459.1"/>
    <property type="molecule type" value="Genomic_DNA"/>
</dbReference>
<evidence type="ECO:0000313" key="6">
    <source>
        <dbReference type="EMBL" id="AEB09459.1"/>
    </source>
</evidence>
<evidence type="ECO:0000256" key="4">
    <source>
        <dbReference type="ARBA" id="ARBA00022679"/>
    </source>
</evidence>
<dbReference type="PIRSF" id="PIRSF000401">
    <property type="entry name" value="RPL11_MTase"/>
    <property type="match status" value="1"/>
</dbReference>
<accession>F2NHX4</accession>
<protein>
    <submittedName>
        <fullName evidence="6">Ribosomal L11 methyltransferase</fullName>
    </submittedName>
</protein>
<keyword evidence="7" id="KW-1185">Reference proteome</keyword>
<keyword evidence="5" id="KW-0949">S-adenosyl-L-methionine</keyword>
<reference evidence="7" key="2">
    <citation type="submission" date="2011-03" db="EMBL/GenBank/DDBJ databases">
        <title>The complete genome of Desulfobacca acetoxidans DSM 11109.</title>
        <authorList>
            <consortium name="US DOE Joint Genome Institute (JGI-PGF)"/>
            <person name="Lucas S."/>
            <person name="Copeland A."/>
            <person name="Lapidus A."/>
            <person name="Bruce D."/>
            <person name="Goodwin L."/>
            <person name="Pitluck S."/>
            <person name="Peters L."/>
            <person name="Kyrpides N."/>
            <person name="Mavromatis K."/>
            <person name="Ivanova N."/>
            <person name="Ovchinnikova G."/>
            <person name="Teshima H."/>
            <person name="Detter J.C."/>
            <person name="Han C."/>
            <person name="Land M."/>
            <person name="Hauser L."/>
            <person name="Markowitz V."/>
            <person name="Cheng J.-F."/>
            <person name="Hugenholtz P."/>
            <person name="Woyke T."/>
            <person name="Wu D."/>
            <person name="Spring S."/>
            <person name="Schueler E."/>
            <person name="Brambilla E."/>
            <person name="Klenk H.-P."/>
            <person name="Eisen J.A."/>
        </authorList>
    </citation>
    <scope>NUCLEOTIDE SEQUENCE [LARGE SCALE GENOMIC DNA]</scope>
    <source>
        <strain evidence="7">ATCC 700848 / DSM 11109 / ASRB2</strain>
    </source>
</reference>
<dbReference type="GO" id="GO:0008276">
    <property type="term" value="F:protein methyltransferase activity"/>
    <property type="evidence" value="ECO:0007669"/>
    <property type="project" value="InterPro"/>
</dbReference>
<dbReference type="RefSeq" id="WP_013706569.1">
    <property type="nucleotide sequence ID" value="NC_015388.1"/>
</dbReference>
<keyword evidence="3 6" id="KW-0489">Methyltransferase</keyword>
<dbReference type="PANTHER" id="PTHR43648:SF1">
    <property type="entry name" value="ELECTRON TRANSFER FLAVOPROTEIN BETA SUBUNIT LYSINE METHYLTRANSFERASE"/>
    <property type="match status" value="1"/>
</dbReference>
<dbReference type="Proteomes" id="UP000000483">
    <property type="component" value="Chromosome"/>
</dbReference>
<name>F2NHX4_DESAR</name>
<comment type="similarity">
    <text evidence="1">Belongs to the methyltransferase superfamily. PrmA family.</text>
</comment>
<evidence type="ECO:0000313" key="7">
    <source>
        <dbReference type="Proteomes" id="UP000000483"/>
    </source>
</evidence>
<dbReference type="Gene3D" id="3.40.50.150">
    <property type="entry name" value="Vaccinia Virus protein VP39"/>
    <property type="match status" value="1"/>
</dbReference>
<dbReference type="InterPro" id="IPR050078">
    <property type="entry name" value="Ribosomal_L11_MeTrfase_PrmA"/>
</dbReference>
<dbReference type="SUPFAM" id="SSF53335">
    <property type="entry name" value="S-adenosyl-L-methionine-dependent methyltransferases"/>
    <property type="match status" value="1"/>
</dbReference>
<keyword evidence="2" id="KW-0963">Cytoplasm</keyword>
<evidence type="ECO:0000256" key="5">
    <source>
        <dbReference type="ARBA" id="ARBA00022691"/>
    </source>
</evidence>
<evidence type="ECO:0000256" key="3">
    <source>
        <dbReference type="ARBA" id="ARBA00022603"/>
    </source>
</evidence>
<dbReference type="STRING" id="880072.Desac_1608"/>
<dbReference type="Pfam" id="PF06325">
    <property type="entry name" value="PrmA"/>
    <property type="match status" value="1"/>
</dbReference>
<dbReference type="GO" id="GO:0032259">
    <property type="term" value="P:methylation"/>
    <property type="evidence" value="ECO:0007669"/>
    <property type="project" value="UniProtKB-KW"/>
</dbReference>
<dbReference type="HOGENOM" id="CLU_049382_2_0_7"/>
<dbReference type="OrthoDB" id="9785995at2"/>
<dbReference type="KEGG" id="dao:Desac_1608"/>
<dbReference type="AlphaFoldDB" id="F2NHX4"/>
<reference evidence="6 7" key="1">
    <citation type="journal article" date="2011" name="Stand. Genomic Sci.">
        <title>Complete genome sequence of the acetate-degrading sulfate reducer Desulfobacca acetoxidans type strain (ASRB2).</title>
        <authorList>
            <person name="Goker M."/>
            <person name="Teshima H."/>
            <person name="Lapidus A."/>
            <person name="Nolan M."/>
            <person name="Lucas S."/>
            <person name="Hammon N."/>
            <person name="Deshpande S."/>
            <person name="Cheng J.F."/>
            <person name="Tapia R."/>
            <person name="Han C."/>
            <person name="Goodwin L."/>
            <person name="Pitluck S."/>
            <person name="Huntemann M."/>
            <person name="Liolios K."/>
            <person name="Ivanova N."/>
            <person name="Pagani I."/>
            <person name="Mavromatis K."/>
            <person name="Ovchinikova G."/>
            <person name="Pati A."/>
            <person name="Chen A."/>
            <person name="Palaniappan K."/>
            <person name="Land M."/>
            <person name="Hauser L."/>
            <person name="Brambilla E.M."/>
            <person name="Rohde M."/>
            <person name="Spring S."/>
            <person name="Detter J.C."/>
            <person name="Woyke T."/>
            <person name="Bristow J."/>
            <person name="Eisen J.A."/>
            <person name="Markowitz V."/>
            <person name="Hugenholtz P."/>
            <person name="Kyrpides N.C."/>
            <person name="Klenk H.P."/>
        </authorList>
    </citation>
    <scope>NUCLEOTIDE SEQUENCE [LARGE SCALE GENOMIC DNA]</scope>
    <source>
        <strain evidence="7">ATCC 700848 / DSM 11109 / ASRB2</strain>
    </source>
</reference>
<dbReference type="eggNOG" id="COG2264">
    <property type="taxonomic scope" value="Bacteria"/>
</dbReference>
<proteinExistence type="inferred from homology"/>
<dbReference type="CDD" id="cd02440">
    <property type="entry name" value="AdoMet_MTases"/>
    <property type="match status" value="1"/>
</dbReference>
<sequence length="275" mass="31219">MAECPYQKLFIYEIEGELILPPDLADRKFLGCWREGDCSYLFFTLKREREVKALLGEEQIQRYLSETIIDYKDWEAGQPLTPIRLAGFYLCPFWEEPHPQPEEQLIRLDPGVAFGSGFHPTTQMCLRLISRLYHTTTLPTVLDLGTGTGILSLACLAMGAKRILAVDNHTLAIATAQKNAVYNRAENHITFVCGDVLDYLATPADLVLANIFFSVLSSMLDQEVFFNKPWYIFSGLIGTEVNKFITRMQRLPLEVVQVLDDNLWFAILARNTAST</sequence>
<gene>
    <name evidence="6" type="ordered locus">Desac_1608</name>
</gene>
<dbReference type="InterPro" id="IPR029063">
    <property type="entry name" value="SAM-dependent_MTases_sf"/>
</dbReference>
<dbReference type="InterPro" id="IPR004498">
    <property type="entry name" value="Ribosomal_PrmA_MeTrfase"/>
</dbReference>
<dbReference type="PANTHER" id="PTHR43648">
    <property type="entry name" value="ELECTRON TRANSFER FLAVOPROTEIN BETA SUBUNIT LYSINE METHYLTRANSFERASE"/>
    <property type="match status" value="1"/>
</dbReference>